<evidence type="ECO:0000256" key="2">
    <source>
        <dbReference type="ARBA" id="ARBA00022692"/>
    </source>
</evidence>
<sequence length="152" mass="16267">MSILILGSLLGIGLILLMAEILFVPGTTVVGIFGLVISLSGIAYAFLTFSPETAWWITTGAVIINLAAVVYGFRSGVWDKFSLKSSMQGGAFDDRLVGVQVGMMGKAASDIKPYGKADFQDQIYEVKSESGFIPVGTEITVIRVENNLILVK</sequence>
<protein>
    <submittedName>
        <fullName evidence="7">Membrane protein with NfeD-like C-terminal domain</fullName>
    </submittedName>
</protein>
<dbReference type="EMBL" id="LJXT01000097">
    <property type="protein sequence ID" value="KPQ13250.1"/>
    <property type="molecule type" value="Genomic_DNA"/>
</dbReference>
<keyword evidence="2 5" id="KW-0812">Transmembrane</keyword>
<dbReference type="Proteomes" id="UP000050421">
    <property type="component" value="Unassembled WGS sequence"/>
</dbReference>
<dbReference type="InterPro" id="IPR012340">
    <property type="entry name" value="NA-bd_OB-fold"/>
</dbReference>
<keyword evidence="3 5" id="KW-1133">Transmembrane helix</keyword>
<gene>
    <name evidence="7" type="ORF">HLUCCX10_13570</name>
</gene>
<evidence type="ECO:0000313" key="8">
    <source>
        <dbReference type="Proteomes" id="UP000050421"/>
    </source>
</evidence>
<evidence type="ECO:0000259" key="6">
    <source>
        <dbReference type="Pfam" id="PF01957"/>
    </source>
</evidence>
<proteinExistence type="predicted"/>
<dbReference type="PATRIC" id="fig|1305737.6.peg.3431"/>
<dbReference type="GO" id="GO:0005886">
    <property type="term" value="C:plasma membrane"/>
    <property type="evidence" value="ECO:0007669"/>
    <property type="project" value="TreeGrafter"/>
</dbReference>
<comment type="subcellular location">
    <subcellularLocation>
        <location evidence="1">Membrane</location>
        <topology evidence="1">Multi-pass membrane protein</topology>
    </subcellularLocation>
</comment>
<dbReference type="Pfam" id="PF01957">
    <property type="entry name" value="NfeD"/>
    <property type="match status" value="1"/>
</dbReference>
<feature type="domain" description="NfeD-like C-terminal" evidence="6">
    <location>
        <begin position="101"/>
        <end position="152"/>
    </location>
</feature>
<dbReference type="AlphaFoldDB" id="A0A0N8KF62"/>
<name>A0A0N8KF62_9BACT</name>
<dbReference type="InterPro" id="IPR002810">
    <property type="entry name" value="NfeD-like_C"/>
</dbReference>
<keyword evidence="4 5" id="KW-0472">Membrane</keyword>
<feature type="transmembrane region" description="Helical" evidence="5">
    <location>
        <begin position="29"/>
        <end position="47"/>
    </location>
</feature>
<evidence type="ECO:0000256" key="3">
    <source>
        <dbReference type="ARBA" id="ARBA00022989"/>
    </source>
</evidence>
<dbReference type="PANTHER" id="PTHR33507:SF3">
    <property type="entry name" value="INNER MEMBRANE PROTEIN YBBJ"/>
    <property type="match status" value="1"/>
</dbReference>
<evidence type="ECO:0000256" key="1">
    <source>
        <dbReference type="ARBA" id="ARBA00004141"/>
    </source>
</evidence>
<evidence type="ECO:0000256" key="5">
    <source>
        <dbReference type="SAM" id="Phobius"/>
    </source>
</evidence>
<evidence type="ECO:0000313" key="7">
    <source>
        <dbReference type="EMBL" id="KPQ13250.1"/>
    </source>
</evidence>
<dbReference type="eggNOG" id="COG1030">
    <property type="taxonomic scope" value="Bacteria"/>
</dbReference>
<dbReference type="STRING" id="1305737.GCA_000526355_00595"/>
<comment type="caution">
    <text evidence="7">The sequence shown here is derived from an EMBL/GenBank/DDBJ whole genome shotgun (WGS) entry which is preliminary data.</text>
</comment>
<dbReference type="PANTHER" id="PTHR33507">
    <property type="entry name" value="INNER MEMBRANE PROTEIN YBBJ"/>
    <property type="match status" value="1"/>
</dbReference>
<dbReference type="OrthoDB" id="1120520at2"/>
<organism evidence="7 8">
    <name type="scientific">Algoriphagus marincola HL-49</name>
    <dbReference type="NCBI Taxonomy" id="1305737"/>
    <lineage>
        <taxon>Bacteria</taxon>
        <taxon>Pseudomonadati</taxon>
        <taxon>Bacteroidota</taxon>
        <taxon>Cytophagia</taxon>
        <taxon>Cytophagales</taxon>
        <taxon>Cyclobacteriaceae</taxon>
        <taxon>Algoriphagus</taxon>
    </lineage>
</organism>
<evidence type="ECO:0000256" key="4">
    <source>
        <dbReference type="ARBA" id="ARBA00023136"/>
    </source>
</evidence>
<dbReference type="InterPro" id="IPR052165">
    <property type="entry name" value="Membrane_assoc_protease"/>
</dbReference>
<reference evidence="7 8" key="1">
    <citation type="submission" date="2015-09" db="EMBL/GenBank/DDBJ databases">
        <title>Identification and resolution of microdiversity through metagenomic sequencing of parallel consortia.</title>
        <authorList>
            <person name="Nelson W.C."/>
            <person name="Romine M.F."/>
            <person name="Lindemann S.R."/>
        </authorList>
    </citation>
    <scope>NUCLEOTIDE SEQUENCE [LARGE SCALE GENOMIC DNA]</scope>
    <source>
        <strain evidence="7">HL-49</strain>
    </source>
</reference>
<feature type="transmembrane region" description="Helical" evidence="5">
    <location>
        <begin position="54"/>
        <end position="73"/>
    </location>
</feature>
<accession>A0A0N8KF62</accession>
<dbReference type="Gene3D" id="2.40.50.140">
    <property type="entry name" value="Nucleic acid-binding proteins"/>
    <property type="match status" value="1"/>
</dbReference>